<organism evidence="10 11">
    <name type="scientific">Paracandidimonas soli</name>
    <dbReference type="NCBI Taxonomy" id="1917182"/>
    <lineage>
        <taxon>Bacteria</taxon>
        <taxon>Pseudomonadati</taxon>
        <taxon>Pseudomonadota</taxon>
        <taxon>Betaproteobacteria</taxon>
        <taxon>Burkholderiales</taxon>
        <taxon>Alcaligenaceae</taxon>
        <taxon>Paracandidimonas</taxon>
    </lineage>
</organism>
<dbReference type="RefSeq" id="WP_132474439.1">
    <property type="nucleotide sequence ID" value="NZ_JBHRVM010000001.1"/>
</dbReference>
<comment type="subcellular location">
    <subcellularLocation>
        <location evidence="1">Cell membrane</location>
        <topology evidence="1">Peripheral membrane protein</topology>
    </subcellularLocation>
</comment>
<keyword evidence="11" id="KW-1185">Reference proteome</keyword>
<keyword evidence="5" id="KW-0547">Nucleotide-binding</keyword>
<dbReference type="InterPro" id="IPR030679">
    <property type="entry name" value="ABC_ATPase_HisP-typ"/>
</dbReference>
<comment type="similarity">
    <text evidence="2">Belongs to the ABC transporter superfamily.</text>
</comment>
<proteinExistence type="inferred from homology"/>
<dbReference type="InterPro" id="IPR014343">
    <property type="entry name" value="Ectoine_EhuA"/>
</dbReference>
<name>A0A4R3VC54_9BURK</name>
<dbReference type="InterPro" id="IPR003593">
    <property type="entry name" value="AAA+_ATPase"/>
</dbReference>
<dbReference type="Pfam" id="PF00005">
    <property type="entry name" value="ABC_tran"/>
    <property type="match status" value="1"/>
</dbReference>
<dbReference type="InterPro" id="IPR027417">
    <property type="entry name" value="P-loop_NTPase"/>
</dbReference>
<keyword evidence="4" id="KW-1003">Cell membrane</keyword>
<dbReference type="GO" id="GO:0005886">
    <property type="term" value="C:plasma membrane"/>
    <property type="evidence" value="ECO:0007669"/>
    <property type="project" value="UniProtKB-SubCell"/>
</dbReference>
<evidence type="ECO:0000259" key="9">
    <source>
        <dbReference type="PROSITE" id="PS50893"/>
    </source>
</evidence>
<dbReference type="EMBL" id="SMBX01000002">
    <property type="protein sequence ID" value="TCV01701.1"/>
    <property type="molecule type" value="Genomic_DNA"/>
</dbReference>
<dbReference type="SUPFAM" id="SSF52540">
    <property type="entry name" value="P-loop containing nucleoside triphosphate hydrolases"/>
    <property type="match status" value="1"/>
</dbReference>
<dbReference type="PROSITE" id="PS00211">
    <property type="entry name" value="ABC_TRANSPORTER_1"/>
    <property type="match status" value="1"/>
</dbReference>
<dbReference type="GO" id="GO:0015424">
    <property type="term" value="F:ABC-type amino acid transporter activity"/>
    <property type="evidence" value="ECO:0007669"/>
    <property type="project" value="InterPro"/>
</dbReference>
<evidence type="ECO:0000256" key="1">
    <source>
        <dbReference type="ARBA" id="ARBA00004202"/>
    </source>
</evidence>
<evidence type="ECO:0000256" key="5">
    <source>
        <dbReference type="ARBA" id="ARBA00022741"/>
    </source>
</evidence>
<evidence type="ECO:0000256" key="4">
    <source>
        <dbReference type="ARBA" id="ARBA00022475"/>
    </source>
</evidence>
<dbReference type="Gene3D" id="3.40.50.300">
    <property type="entry name" value="P-loop containing nucleotide triphosphate hydrolases"/>
    <property type="match status" value="1"/>
</dbReference>
<evidence type="ECO:0000256" key="2">
    <source>
        <dbReference type="ARBA" id="ARBA00005417"/>
    </source>
</evidence>
<feature type="domain" description="ABC transporter" evidence="9">
    <location>
        <begin position="26"/>
        <end position="271"/>
    </location>
</feature>
<reference evidence="10 11" key="1">
    <citation type="submission" date="2019-03" db="EMBL/GenBank/DDBJ databases">
        <title>Genomic Encyclopedia of Type Strains, Phase IV (KMG-IV): sequencing the most valuable type-strain genomes for metagenomic binning, comparative biology and taxonomic classification.</title>
        <authorList>
            <person name="Goeker M."/>
        </authorList>
    </citation>
    <scope>NUCLEOTIDE SEQUENCE [LARGE SCALE GENOMIC DNA]</scope>
    <source>
        <strain evidence="10 11">DSM 100048</strain>
    </source>
</reference>
<keyword evidence="3" id="KW-0813">Transport</keyword>
<evidence type="ECO:0000256" key="3">
    <source>
        <dbReference type="ARBA" id="ARBA00022448"/>
    </source>
</evidence>
<dbReference type="InterPro" id="IPR050086">
    <property type="entry name" value="MetN_ABC_transporter-like"/>
</dbReference>
<dbReference type="NCBIfam" id="TIGR03005">
    <property type="entry name" value="ectoine_ehuA"/>
    <property type="match status" value="1"/>
</dbReference>
<evidence type="ECO:0000256" key="6">
    <source>
        <dbReference type="ARBA" id="ARBA00022840"/>
    </source>
</evidence>
<evidence type="ECO:0000256" key="7">
    <source>
        <dbReference type="ARBA" id="ARBA00022970"/>
    </source>
</evidence>
<protein>
    <submittedName>
        <fullName evidence="10">Amino acid ABC transporter ATP-binding protein (PAAT family)</fullName>
    </submittedName>
</protein>
<dbReference type="GO" id="GO:0016887">
    <property type="term" value="F:ATP hydrolysis activity"/>
    <property type="evidence" value="ECO:0007669"/>
    <property type="project" value="InterPro"/>
</dbReference>
<dbReference type="Proteomes" id="UP000294692">
    <property type="component" value="Unassembled WGS sequence"/>
</dbReference>
<dbReference type="AlphaFoldDB" id="A0A4R3VC54"/>
<evidence type="ECO:0000313" key="11">
    <source>
        <dbReference type="Proteomes" id="UP000294692"/>
    </source>
</evidence>
<evidence type="ECO:0000313" key="10">
    <source>
        <dbReference type="EMBL" id="TCV01701.1"/>
    </source>
</evidence>
<sequence length="279" mass="30918">MNTSDTSLPVSAASPAAQASEPVDIITFKDVVKRFGDVTVLDRLNFSVRKGEKVTIIGPSGSGKSTVLRILMTLENIDEGVIHVAGKPLWHEEKNGELQPASEEHLREMRKEMGMVFQQFNLFPHMTVRRNITEAPVHVLGLGKEEANARAETYLELVGLSDQADKFPSQLSGGQQQRVAIARALAMKPNIMLFDEPTSALDPELVGEVLNVIQRLADQDDLTILLVTHEMQFAKQISDRVCFFDKGVIVEQGPPEQVFTEPQEARTQEFLKGFINPEG</sequence>
<gene>
    <name evidence="10" type="ORF">EV686_102414</name>
</gene>
<dbReference type="PANTHER" id="PTHR43166:SF9">
    <property type="entry name" value="GLUTAMATE_ASPARTATE IMPORT ATP-BINDING PROTEIN GLTL"/>
    <property type="match status" value="1"/>
</dbReference>
<dbReference type="PANTHER" id="PTHR43166">
    <property type="entry name" value="AMINO ACID IMPORT ATP-BINDING PROTEIN"/>
    <property type="match status" value="1"/>
</dbReference>
<keyword evidence="8" id="KW-0472">Membrane</keyword>
<dbReference type="SMART" id="SM00382">
    <property type="entry name" value="AAA"/>
    <property type="match status" value="1"/>
</dbReference>
<dbReference type="OrthoDB" id="9802264at2"/>
<dbReference type="FunFam" id="3.40.50.300:FF:000020">
    <property type="entry name" value="Amino acid ABC transporter ATP-binding component"/>
    <property type="match status" value="1"/>
</dbReference>
<dbReference type="PROSITE" id="PS50893">
    <property type="entry name" value="ABC_TRANSPORTER_2"/>
    <property type="match status" value="1"/>
</dbReference>
<comment type="caution">
    <text evidence="10">The sequence shown here is derived from an EMBL/GenBank/DDBJ whole genome shotgun (WGS) entry which is preliminary data.</text>
</comment>
<accession>A0A4R3VC54</accession>
<keyword evidence="6 10" id="KW-0067">ATP-binding</keyword>
<dbReference type="InterPro" id="IPR003439">
    <property type="entry name" value="ABC_transporter-like_ATP-bd"/>
</dbReference>
<dbReference type="InterPro" id="IPR017871">
    <property type="entry name" value="ABC_transporter-like_CS"/>
</dbReference>
<dbReference type="GO" id="GO:0005524">
    <property type="term" value="F:ATP binding"/>
    <property type="evidence" value="ECO:0007669"/>
    <property type="project" value="UniProtKB-KW"/>
</dbReference>
<keyword evidence="7" id="KW-0029">Amino-acid transport</keyword>
<dbReference type="CDD" id="cd03262">
    <property type="entry name" value="ABC_HisP_GlnQ"/>
    <property type="match status" value="1"/>
</dbReference>
<evidence type="ECO:0000256" key="8">
    <source>
        <dbReference type="ARBA" id="ARBA00023136"/>
    </source>
</evidence>
<dbReference type="PIRSF" id="PIRSF039085">
    <property type="entry name" value="ABC_ATPase_HisP"/>
    <property type="match status" value="1"/>
</dbReference>